<dbReference type="EnsemblPlants" id="Pp3c7_23240V3.2">
    <property type="protein sequence ID" value="PAC:32923760.CDS.1"/>
    <property type="gene ID" value="Pp3c7_23240"/>
</dbReference>
<evidence type="ECO:0000313" key="3">
    <source>
        <dbReference type="Proteomes" id="UP000006727"/>
    </source>
</evidence>
<reference evidence="1 3" key="2">
    <citation type="journal article" date="2018" name="Plant J.">
        <title>The Physcomitrella patens chromosome-scale assembly reveals moss genome structure and evolution.</title>
        <authorList>
            <person name="Lang D."/>
            <person name="Ullrich K.K."/>
            <person name="Murat F."/>
            <person name="Fuchs J."/>
            <person name="Jenkins J."/>
            <person name="Haas F.B."/>
            <person name="Piednoel M."/>
            <person name="Gundlach H."/>
            <person name="Van Bel M."/>
            <person name="Meyberg R."/>
            <person name="Vives C."/>
            <person name="Morata J."/>
            <person name="Symeonidi A."/>
            <person name="Hiss M."/>
            <person name="Muchero W."/>
            <person name="Kamisugi Y."/>
            <person name="Saleh O."/>
            <person name="Blanc G."/>
            <person name="Decker E.L."/>
            <person name="van Gessel N."/>
            <person name="Grimwood J."/>
            <person name="Hayes R.D."/>
            <person name="Graham S.W."/>
            <person name="Gunter L.E."/>
            <person name="McDaniel S.F."/>
            <person name="Hoernstein S.N.W."/>
            <person name="Larsson A."/>
            <person name="Li F.W."/>
            <person name="Perroud P.F."/>
            <person name="Phillips J."/>
            <person name="Ranjan P."/>
            <person name="Rokshar D.S."/>
            <person name="Rothfels C.J."/>
            <person name="Schneider L."/>
            <person name="Shu S."/>
            <person name="Stevenson D.W."/>
            <person name="Thummler F."/>
            <person name="Tillich M."/>
            <person name="Villarreal Aguilar J.C."/>
            <person name="Widiez T."/>
            <person name="Wong G.K."/>
            <person name="Wymore A."/>
            <person name="Zhang Y."/>
            <person name="Zimmer A.D."/>
            <person name="Quatrano R.S."/>
            <person name="Mayer K.F.X."/>
            <person name="Goodstein D."/>
            <person name="Casacuberta J.M."/>
            <person name="Vandepoele K."/>
            <person name="Reski R."/>
            <person name="Cuming A.C."/>
            <person name="Tuskan G.A."/>
            <person name="Maumus F."/>
            <person name="Salse J."/>
            <person name="Schmutz J."/>
            <person name="Rensing S.A."/>
        </authorList>
    </citation>
    <scope>NUCLEOTIDE SEQUENCE [LARGE SCALE GENOMIC DNA]</scope>
    <source>
        <strain evidence="2 3">cv. Gransden 2004</strain>
    </source>
</reference>
<dbReference type="Proteomes" id="UP000006727">
    <property type="component" value="Chromosome 7"/>
</dbReference>
<protein>
    <submittedName>
        <fullName evidence="1 2">Uncharacterized protein</fullName>
    </submittedName>
</protein>
<evidence type="ECO:0000313" key="1">
    <source>
        <dbReference type="EMBL" id="PNR51554.1"/>
    </source>
</evidence>
<dbReference type="EMBL" id="ABEU02000007">
    <property type="protein sequence ID" value="PNR51554.1"/>
    <property type="molecule type" value="Genomic_DNA"/>
</dbReference>
<accession>A0A2K1KCP4</accession>
<proteinExistence type="predicted"/>
<sequence>MSENATPYLCTNMDYCFPRVEQNFAEQKQMAVQFFFTLLNPNIPVKTSS</sequence>
<dbReference type="PaxDb" id="3218-PP1S2_93V6.1"/>
<dbReference type="Gramene" id="Pp3c7_23240V3.2">
    <property type="protein sequence ID" value="PAC:32923760.CDS.1"/>
    <property type="gene ID" value="Pp3c7_23240"/>
</dbReference>
<dbReference type="EnsemblPlants" id="Pp3c7_23240V3.1">
    <property type="protein sequence ID" value="PAC:32923759.CDS.1"/>
    <property type="gene ID" value="Pp3c7_23240"/>
</dbReference>
<dbReference type="AlphaFoldDB" id="A0A2K1KCP4"/>
<reference evidence="2" key="3">
    <citation type="submission" date="2020-12" db="UniProtKB">
        <authorList>
            <consortium name="EnsemblPlants"/>
        </authorList>
    </citation>
    <scope>IDENTIFICATION</scope>
</reference>
<keyword evidence="3" id="KW-1185">Reference proteome</keyword>
<dbReference type="InParanoid" id="A0A2K1KCP4"/>
<organism evidence="1">
    <name type="scientific">Physcomitrium patens</name>
    <name type="common">Spreading-leaved earth moss</name>
    <name type="synonym">Physcomitrella patens</name>
    <dbReference type="NCBI Taxonomy" id="3218"/>
    <lineage>
        <taxon>Eukaryota</taxon>
        <taxon>Viridiplantae</taxon>
        <taxon>Streptophyta</taxon>
        <taxon>Embryophyta</taxon>
        <taxon>Bryophyta</taxon>
        <taxon>Bryophytina</taxon>
        <taxon>Bryopsida</taxon>
        <taxon>Funariidae</taxon>
        <taxon>Funariales</taxon>
        <taxon>Funariaceae</taxon>
        <taxon>Physcomitrium</taxon>
    </lineage>
</organism>
<reference evidence="1 3" key="1">
    <citation type="journal article" date="2008" name="Science">
        <title>The Physcomitrella genome reveals evolutionary insights into the conquest of land by plants.</title>
        <authorList>
            <person name="Rensing S."/>
            <person name="Lang D."/>
            <person name="Zimmer A."/>
            <person name="Terry A."/>
            <person name="Salamov A."/>
            <person name="Shapiro H."/>
            <person name="Nishiyama T."/>
            <person name="Perroud P.-F."/>
            <person name="Lindquist E."/>
            <person name="Kamisugi Y."/>
            <person name="Tanahashi T."/>
            <person name="Sakakibara K."/>
            <person name="Fujita T."/>
            <person name="Oishi K."/>
            <person name="Shin-I T."/>
            <person name="Kuroki Y."/>
            <person name="Toyoda A."/>
            <person name="Suzuki Y."/>
            <person name="Hashimoto A."/>
            <person name="Yamaguchi K."/>
            <person name="Sugano A."/>
            <person name="Kohara Y."/>
            <person name="Fujiyama A."/>
            <person name="Anterola A."/>
            <person name="Aoki S."/>
            <person name="Ashton N."/>
            <person name="Barbazuk W.B."/>
            <person name="Barker E."/>
            <person name="Bennetzen J."/>
            <person name="Bezanilla M."/>
            <person name="Blankenship R."/>
            <person name="Cho S.H."/>
            <person name="Dutcher S."/>
            <person name="Estelle M."/>
            <person name="Fawcett J.A."/>
            <person name="Gundlach H."/>
            <person name="Hanada K."/>
            <person name="Heyl A."/>
            <person name="Hicks K.A."/>
            <person name="Hugh J."/>
            <person name="Lohr M."/>
            <person name="Mayer K."/>
            <person name="Melkozernov A."/>
            <person name="Murata T."/>
            <person name="Nelson D."/>
            <person name="Pils B."/>
            <person name="Prigge M."/>
            <person name="Reiss B."/>
            <person name="Renner T."/>
            <person name="Rombauts S."/>
            <person name="Rushton P."/>
            <person name="Sanderfoot A."/>
            <person name="Schween G."/>
            <person name="Shiu S.-H."/>
            <person name="Stueber K."/>
            <person name="Theodoulou F.L."/>
            <person name="Tu H."/>
            <person name="Van de Peer Y."/>
            <person name="Verrier P.J."/>
            <person name="Waters E."/>
            <person name="Wood A."/>
            <person name="Yang L."/>
            <person name="Cove D."/>
            <person name="Cuming A."/>
            <person name="Hasebe M."/>
            <person name="Lucas S."/>
            <person name="Mishler D.B."/>
            <person name="Reski R."/>
            <person name="Grigoriev I."/>
            <person name="Quatrano R.S."/>
            <person name="Boore J.L."/>
        </authorList>
    </citation>
    <scope>NUCLEOTIDE SEQUENCE [LARGE SCALE GENOMIC DNA]</scope>
    <source>
        <strain evidence="2 3">cv. Gransden 2004</strain>
    </source>
</reference>
<name>A0A2K1KCP4_PHYPA</name>
<gene>
    <name evidence="1" type="ORF">PHYPA_010741</name>
</gene>
<evidence type="ECO:0000313" key="2">
    <source>
        <dbReference type="EnsemblPlants" id="PAC:32923759.CDS.1"/>
    </source>
</evidence>
<dbReference type="Gramene" id="Pp3c7_23240V3.1">
    <property type="protein sequence ID" value="PAC:32923759.CDS.1"/>
    <property type="gene ID" value="Pp3c7_23240"/>
</dbReference>